<feature type="region of interest" description="Disordered" evidence="1">
    <location>
        <begin position="189"/>
        <end position="210"/>
    </location>
</feature>
<dbReference type="EMBL" id="JDSS02000021">
    <property type="protein sequence ID" value="KFB68297.1"/>
    <property type="molecule type" value="Genomic_DNA"/>
</dbReference>
<sequence>MQQAADGFRVVRGAPAPEKGLAVLLDGGAVELDRSVDRRQRERHQPALPGDAEQEQVAVERVAHQAAGHRGGVEEKGPAGAAGFVDAGLHRLLRKLPVGVVREFGSRCFGDVDDCPCLAGKNLRQGFGAGGDHEVAADHGVRFAGGDARGMQVLGSVGDAQVRKDGAEFLRQAGHVENRDTLAVEVRGHAEQRAESDDAGTADAGDQDVEGVARVGEYGVGKVGKSRGKSAGRSAGQAAIVAGDGAAGAQPAAFDADETRAEGINLESSVNSLPVREKGEPKA</sequence>
<evidence type="ECO:0000256" key="1">
    <source>
        <dbReference type="SAM" id="MobiDB-lite"/>
    </source>
</evidence>
<name>A0A084Y0Q3_9PROT</name>
<gene>
    <name evidence="2" type="ORF">CAPSK01_002150</name>
</gene>
<proteinExistence type="predicted"/>
<reference evidence="2 3" key="1">
    <citation type="submission" date="2014-07" db="EMBL/GenBank/DDBJ databases">
        <title>Expanding our view of genomic diversity in Candidatus Accumulibacter clades.</title>
        <authorList>
            <person name="Skennerton C.T."/>
            <person name="Barr J.J."/>
            <person name="Slater F.R."/>
            <person name="Bond P.L."/>
            <person name="Tyson G.W."/>
        </authorList>
    </citation>
    <scope>NUCLEOTIDE SEQUENCE [LARGE SCALE GENOMIC DNA]</scope>
    <source>
        <strain evidence="3">SK-01</strain>
    </source>
</reference>
<feature type="compositionally biased region" description="Acidic residues" evidence="1">
    <location>
        <begin position="197"/>
        <end position="209"/>
    </location>
</feature>
<protein>
    <submittedName>
        <fullName evidence="2">Uncharacterized protein</fullName>
    </submittedName>
</protein>
<comment type="caution">
    <text evidence="2">The sequence shown here is derived from an EMBL/GenBank/DDBJ whole genome shotgun (WGS) entry which is preliminary data.</text>
</comment>
<dbReference type="Proteomes" id="UP000019812">
    <property type="component" value="Unassembled WGS sequence"/>
</dbReference>
<accession>A0A084Y0Q3</accession>
<evidence type="ECO:0000313" key="3">
    <source>
        <dbReference type="Proteomes" id="UP000019812"/>
    </source>
</evidence>
<dbReference type="AlphaFoldDB" id="A0A084Y0Q3"/>
<organism evidence="2 3">
    <name type="scientific">Candidatus Accumulibacter vicinus</name>
    <dbReference type="NCBI Taxonomy" id="2954382"/>
    <lineage>
        <taxon>Bacteria</taxon>
        <taxon>Pseudomonadati</taxon>
        <taxon>Pseudomonadota</taxon>
        <taxon>Betaproteobacteria</taxon>
        <taxon>Candidatus Accumulibacter</taxon>
    </lineage>
</organism>
<evidence type="ECO:0000313" key="2">
    <source>
        <dbReference type="EMBL" id="KFB68297.1"/>
    </source>
</evidence>